<dbReference type="KEGG" id="nml:Namu_3463"/>
<keyword evidence="4" id="KW-1185">Reference proteome</keyword>
<reference evidence="3 4" key="2">
    <citation type="journal article" date="2010" name="Stand. Genomic Sci.">
        <title>Complete genome sequence of Nakamurella multipartita type strain (Y-104).</title>
        <authorList>
            <person name="Tice H."/>
            <person name="Mayilraj S."/>
            <person name="Sims D."/>
            <person name="Lapidus A."/>
            <person name="Nolan M."/>
            <person name="Lucas S."/>
            <person name="Glavina Del Rio T."/>
            <person name="Copeland A."/>
            <person name="Cheng J.F."/>
            <person name="Meincke L."/>
            <person name="Bruce D."/>
            <person name="Goodwin L."/>
            <person name="Pitluck S."/>
            <person name="Ivanova N."/>
            <person name="Mavromatis K."/>
            <person name="Ovchinnikova G."/>
            <person name="Pati A."/>
            <person name="Chen A."/>
            <person name="Palaniappan K."/>
            <person name="Land M."/>
            <person name="Hauser L."/>
            <person name="Chang Y.J."/>
            <person name="Jeffries C.D."/>
            <person name="Detter J.C."/>
            <person name="Brettin T."/>
            <person name="Rohde M."/>
            <person name="Goker M."/>
            <person name="Bristow J."/>
            <person name="Eisen J.A."/>
            <person name="Markowitz V."/>
            <person name="Hugenholtz P."/>
            <person name="Kyrpides N.C."/>
            <person name="Klenk H.P."/>
            <person name="Chen F."/>
        </authorList>
    </citation>
    <scope>NUCLEOTIDE SEQUENCE [LARGE SCALE GENOMIC DNA]</scope>
    <source>
        <strain evidence="4">ATCC 700099 / DSM 44233 / CIP 104796 / JCM 9543 / NBRC 105858 / Y-104</strain>
    </source>
</reference>
<keyword evidence="2" id="KW-0732">Signal</keyword>
<feature type="signal peptide" evidence="2">
    <location>
        <begin position="1"/>
        <end position="34"/>
    </location>
</feature>
<gene>
    <name evidence="3" type="ordered locus">Namu_3463</name>
</gene>
<evidence type="ECO:0000313" key="3">
    <source>
        <dbReference type="EMBL" id="ACV79790.1"/>
    </source>
</evidence>
<feature type="region of interest" description="Disordered" evidence="1">
    <location>
        <begin position="40"/>
        <end position="91"/>
    </location>
</feature>
<accession>C8XEN9</accession>
<evidence type="ECO:0008006" key="5">
    <source>
        <dbReference type="Google" id="ProtNLM"/>
    </source>
</evidence>
<evidence type="ECO:0000256" key="2">
    <source>
        <dbReference type="SAM" id="SignalP"/>
    </source>
</evidence>
<organism evidence="3 4">
    <name type="scientific">Nakamurella multipartita (strain ATCC 700099 / DSM 44233 / CIP 104796 / JCM 9543 / NBRC 105858 / Y-104)</name>
    <name type="common">Microsphaera multipartita</name>
    <dbReference type="NCBI Taxonomy" id="479431"/>
    <lineage>
        <taxon>Bacteria</taxon>
        <taxon>Bacillati</taxon>
        <taxon>Actinomycetota</taxon>
        <taxon>Actinomycetes</taxon>
        <taxon>Nakamurellales</taxon>
        <taxon>Nakamurellaceae</taxon>
        <taxon>Nakamurella</taxon>
    </lineage>
</organism>
<sequence precursor="true">MGDRARGANVTGQRMRVGVAAAALAAVGIVGVTACGSPAASAPGSTTAGGSASSVAASAGVPADGDPNAAGRNAAAATRSASAPPPDAGSAGAAICANETLADSMARAVQAGSSVVLATGGFTGSTFVGDGEIGVPFSEVALTVEDTLAGPDQPSTLSGWVYGDLGADGQTAVTGEASSLWARGGRMIAVVDGSGAAGLPGPVLRVAPVIGDDVIFSWVGCWSTNGVASRDYEGSVDIFDDRGLHPADLQLQAVRLADFRAQLPG</sequence>
<evidence type="ECO:0000256" key="1">
    <source>
        <dbReference type="SAM" id="MobiDB-lite"/>
    </source>
</evidence>
<feature type="chain" id="PRO_5038914212" description="DUF1565 domain-containing protein" evidence="2">
    <location>
        <begin position="35"/>
        <end position="265"/>
    </location>
</feature>
<evidence type="ECO:0000313" key="4">
    <source>
        <dbReference type="Proteomes" id="UP000002218"/>
    </source>
</evidence>
<dbReference type="InParanoid" id="C8XEN9"/>
<name>C8XEN9_NAKMY</name>
<dbReference type="Proteomes" id="UP000002218">
    <property type="component" value="Chromosome"/>
</dbReference>
<protein>
    <recommendedName>
        <fullName evidence="5">DUF1565 domain-containing protein</fullName>
    </recommendedName>
</protein>
<dbReference type="PROSITE" id="PS51257">
    <property type="entry name" value="PROKAR_LIPOPROTEIN"/>
    <property type="match status" value="1"/>
</dbReference>
<dbReference type="AlphaFoldDB" id="C8XEN9"/>
<dbReference type="HOGENOM" id="CLU_1048991_0_0_11"/>
<reference evidence="4" key="1">
    <citation type="submission" date="2009-09" db="EMBL/GenBank/DDBJ databases">
        <title>The complete genome of Nakamurella multipartita DSM 44233.</title>
        <authorList>
            <consortium name="US DOE Joint Genome Institute (JGI-PGF)"/>
            <person name="Lucas S."/>
            <person name="Copeland A."/>
            <person name="Lapidus A."/>
            <person name="Glavina del Rio T."/>
            <person name="Dalin E."/>
            <person name="Tice H."/>
            <person name="Bruce D."/>
            <person name="Goodwin L."/>
            <person name="Pitluck S."/>
            <person name="Kyrpides N."/>
            <person name="Mavromatis K."/>
            <person name="Ivanova N."/>
            <person name="Ovchinnikova G."/>
            <person name="Sims D."/>
            <person name="Meincke L."/>
            <person name="Brettin T."/>
            <person name="Detter J.C."/>
            <person name="Han C."/>
            <person name="Larimer F."/>
            <person name="Land M."/>
            <person name="Hauser L."/>
            <person name="Markowitz V."/>
            <person name="Cheng J.-F."/>
            <person name="Hugenholtz P."/>
            <person name="Woyke T."/>
            <person name="Wu D."/>
            <person name="Klenk H.-P."/>
            <person name="Eisen J.A."/>
        </authorList>
    </citation>
    <scope>NUCLEOTIDE SEQUENCE [LARGE SCALE GENOMIC DNA]</scope>
    <source>
        <strain evidence="4">ATCC 700099 / DSM 44233 / CIP 104796 / JCM 9543 / NBRC 105858 / Y-104</strain>
    </source>
</reference>
<proteinExistence type="predicted"/>
<dbReference type="STRING" id="479431.Namu_3463"/>
<dbReference type="EMBL" id="CP001737">
    <property type="protein sequence ID" value="ACV79790.1"/>
    <property type="molecule type" value="Genomic_DNA"/>
</dbReference>